<accession>A0AAV6U5X0</accession>
<feature type="disulfide bond" evidence="13">
    <location>
        <begin position="474"/>
        <end position="486"/>
    </location>
</feature>
<dbReference type="Pfam" id="PF24973">
    <property type="entry name" value="EGF_LMN_ATRN"/>
    <property type="match status" value="2"/>
</dbReference>
<comment type="caution">
    <text evidence="13">Lacks conserved residue(s) required for the propagation of feature annotation.</text>
</comment>
<dbReference type="CDD" id="cd22302">
    <property type="entry name" value="cc_DmLAMB1-like_C"/>
    <property type="match status" value="1"/>
</dbReference>
<sequence length="1476" mass="162842">MVHGTCECTHNTRGSNCEECEEFFNDVEWKPAIGRQTNACKRCNCNGHATRCHFDHAVFEATGRVSGGVCDNCQHQTMGRNCEHCRPFFYQDPNRDIRDPNICQACDCDPTGSLDEGMCDSRTDSLSGLVAGRCHCKRNVLGRRCDSCKNGFWNFRAENPDGCEACTCNILGTIGSYGCNVYTGECICRRNVVGRDCNQCLPEYYGLSTDEEGCKACDCDAGGSYDNNCDVVTGQCRCRAYVTGRRCDQSESGYFAGNLDYMVYEAELAKGTPDCQVLVREPYSDRDSTWTGLGFMRVFEGSHLEFDVTDIPQSLEYDIVVRYEPQLPGKWEEARVVIERDGPVDPNGPCANSIPADDIKLVSFPAGERYAVVYPPACLEQGKSYNVRLEFKHYDREIQTPSASVLVDSIAFIPRIDSIPFFHGSAANEYRRQEFERFRCGSAFYSVIRPLPNDVCKKYLYSIGFYVFDKAHECSCDPTGSLSTNCDRLGGQCTCRTNVVGRRCDRCAPGTYGFGPSGCQPCDCNSVGSLENFCDTQSGNCKCRPNTYGRQCDECQPGFWSYPNCKRCACNGHAETCDSRTGYCIACKDFTAGPKCDRCDTGFYGDPRIGIGINCRQCPCPGVADSGLSHAKTCELDPRTQNVVCLCDIGYAGERCDRCANNYFGQPTIRNQKCQKCVCSRNIDETVPGNCNPDTGECLKCLYNSQGVNCEHCMDGFYGDASQQECLRCVCNSLGTSDVNGVCDKITGQCPCLPNVIGISCDRCEPNHFNLSSKTGCKACNCDPIGSFASECNEFDGQCPCRHGFGGRKCNECVTNYWGDPNLQCFPCECSRDGSRSLQCQRHDGSCICSEGISGKNCDICARGYTGNAPFCDPCGECFDNWDAILQELKDQTRQLLDDASHIKQTGITAAYSKEFSAMESKLEEVRQILADANITGSDIEELQDMVNMLRQNLTVTQDHLDVIDHELENTTQRIYDANLALTDLRKRADDLTSDAQALKSNATALQEANVEGAFNITKEAKARSDNAENKVRDSRAVLRESEGHRRRTEKLLEKATNLYNQTYKENEAALVKIAGKINLIEEEIPELNNIVCDGRGTATKCDSLCGGAGCDKCGGLSCALGAVTRADNAFDLAKKAEKEIREKEQKSKLLLAEVGDARKDANEALEEARLAYERAQAAKDRSENATAVVEDLLDRIDQFLEAGGARPAEIREFAEECLRLSISLEPEQITGLARQINDTIASLTNIDAILSATAGDLAEAQALKTRADRAKDNAEAILDTAKQVLDALEEAQKAQDRAESAIEKANNDISAADIDLAQIASETTAAQEIANRSVDDIQNMHDRLDKLKKKFTENELNAKKSAVEANVAGKLAEQAEKDVQDLEDKYNSASNALDNKAKISGAAKERADRLRERAKKLAEDANGRLNELQGMEDDFDENEKRLKDFSDLLDLLNNSMKTHLEMIETRSAFYRDCQT</sequence>
<evidence type="ECO:0000256" key="3">
    <source>
        <dbReference type="ARBA" id="ARBA00022530"/>
    </source>
</evidence>
<evidence type="ECO:0000259" key="16">
    <source>
        <dbReference type="PROSITE" id="PS51116"/>
    </source>
</evidence>
<feature type="disulfide bond" evidence="13">
    <location>
        <begin position="543"/>
        <end position="552"/>
    </location>
</feature>
<dbReference type="PROSITE" id="PS00022">
    <property type="entry name" value="EGF_1"/>
    <property type="match status" value="1"/>
</dbReference>
<feature type="disulfide bond" evidence="13">
    <location>
        <begin position="188"/>
        <end position="197"/>
    </location>
</feature>
<keyword evidence="8" id="KW-0130">Cell adhesion</keyword>
<feature type="disulfide bond" evidence="13">
    <location>
        <begin position="524"/>
        <end position="541"/>
    </location>
</feature>
<evidence type="ECO:0000256" key="1">
    <source>
        <dbReference type="ARBA" id="ARBA00004302"/>
    </source>
</evidence>
<dbReference type="FunFam" id="2.10.25.10:FF:000065">
    <property type="entry name" value="Laminin subunit beta 1"/>
    <property type="match status" value="1"/>
</dbReference>
<feature type="domain" description="Laminin EGF-like" evidence="15">
    <location>
        <begin position="217"/>
        <end position="277"/>
    </location>
</feature>
<evidence type="ECO:0008006" key="19">
    <source>
        <dbReference type="Google" id="ProtNLM"/>
    </source>
</evidence>
<dbReference type="EMBL" id="JAFNEN010000653">
    <property type="protein sequence ID" value="KAG8179030.1"/>
    <property type="molecule type" value="Genomic_DNA"/>
</dbReference>
<evidence type="ECO:0000256" key="6">
    <source>
        <dbReference type="ARBA" id="ARBA00022737"/>
    </source>
</evidence>
<feature type="disulfide bond" evidence="13">
    <location>
        <begin position="801"/>
        <end position="810"/>
    </location>
</feature>
<evidence type="ECO:0000256" key="8">
    <source>
        <dbReference type="ARBA" id="ARBA00022889"/>
    </source>
</evidence>
<feature type="domain" description="Laminin EGF-like" evidence="15">
    <location>
        <begin position="729"/>
        <end position="779"/>
    </location>
</feature>
<feature type="disulfide bond" evidence="13">
    <location>
        <begin position="200"/>
        <end position="214"/>
    </location>
</feature>
<feature type="disulfide bond" evidence="13">
    <location>
        <begin position="828"/>
        <end position="840"/>
    </location>
</feature>
<feature type="coiled-coil region" evidence="14">
    <location>
        <begin position="1127"/>
        <end position="1196"/>
    </location>
</feature>
<dbReference type="PANTHER" id="PTHR10574">
    <property type="entry name" value="NETRIN/LAMININ-RELATED"/>
    <property type="match status" value="1"/>
</dbReference>
<feature type="domain" description="Laminin EGF-like" evidence="15">
    <location>
        <begin position="568"/>
        <end position="617"/>
    </location>
</feature>
<dbReference type="FunFam" id="2.10.25.10:FF:000145">
    <property type="entry name" value="Laminin subunit beta 1"/>
    <property type="match status" value="1"/>
</dbReference>
<dbReference type="GO" id="GO:0034446">
    <property type="term" value="P:substrate adhesion-dependent cell spreading"/>
    <property type="evidence" value="ECO:0007669"/>
    <property type="project" value="TreeGrafter"/>
</dbReference>
<comment type="subcellular location">
    <subcellularLocation>
        <location evidence="1">Secreted</location>
        <location evidence="1">Extracellular space</location>
        <location evidence="1">Extracellular matrix</location>
        <location evidence="1">Basement membrane</location>
    </subcellularLocation>
</comment>
<dbReference type="Pfam" id="PF00053">
    <property type="entry name" value="EGF_laminin"/>
    <property type="match status" value="11"/>
</dbReference>
<dbReference type="Proteomes" id="UP000827092">
    <property type="component" value="Unassembled WGS sequence"/>
</dbReference>
<dbReference type="GO" id="GO:0007411">
    <property type="term" value="P:axon guidance"/>
    <property type="evidence" value="ECO:0007669"/>
    <property type="project" value="TreeGrafter"/>
</dbReference>
<feature type="disulfide bond" evidence="13">
    <location>
        <begin position="238"/>
        <end position="247"/>
    </location>
</feature>
<keyword evidence="5" id="KW-0732">Signal</keyword>
<evidence type="ECO:0000256" key="5">
    <source>
        <dbReference type="ARBA" id="ARBA00022729"/>
    </source>
</evidence>
<dbReference type="PROSITE" id="PS01248">
    <property type="entry name" value="EGF_LAM_1"/>
    <property type="match status" value="6"/>
</dbReference>
<dbReference type="SMART" id="SM00180">
    <property type="entry name" value="EGF_Lam"/>
    <property type="match status" value="13"/>
</dbReference>
<dbReference type="InterPro" id="IPR050440">
    <property type="entry name" value="Laminin/Netrin_ECM"/>
</dbReference>
<keyword evidence="18" id="KW-1185">Reference proteome</keyword>
<feature type="disulfide bond" evidence="13">
    <location>
        <begin position="495"/>
        <end position="504"/>
    </location>
</feature>
<dbReference type="InterPro" id="IPR002049">
    <property type="entry name" value="LE_dom"/>
</dbReference>
<evidence type="ECO:0000256" key="9">
    <source>
        <dbReference type="ARBA" id="ARBA00023054"/>
    </source>
</evidence>
<dbReference type="GO" id="GO:0009887">
    <property type="term" value="P:animal organ morphogenesis"/>
    <property type="evidence" value="ECO:0007669"/>
    <property type="project" value="TreeGrafter"/>
</dbReference>
<dbReference type="FunFam" id="2.10.25.10:FF:000224">
    <property type="entry name" value="Usherin"/>
    <property type="match status" value="1"/>
</dbReference>
<dbReference type="Gene3D" id="2.10.25.10">
    <property type="entry name" value="Laminin"/>
    <property type="match status" value="11"/>
</dbReference>
<dbReference type="SMART" id="SM00181">
    <property type="entry name" value="EGF"/>
    <property type="match status" value="8"/>
</dbReference>
<feature type="disulfide bond" evidence="13">
    <location>
        <begin position="136"/>
        <end position="145"/>
    </location>
</feature>
<feature type="domain" description="Laminin EGF-like" evidence="15">
    <location>
        <begin position="780"/>
        <end position="827"/>
    </location>
</feature>
<dbReference type="FunFam" id="2.170.300.10:FF:000001">
    <property type="entry name" value="Laminin subunit beta-1"/>
    <property type="match status" value="1"/>
</dbReference>
<evidence type="ECO:0000256" key="10">
    <source>
        <dbReference type="ARBA" id="ARBA00023157"/>
    </source>
</evidence>
<keyword evidence="7" id="KW-0084">Basement membrane</keyword>
<dbReference type="InterPro" id="IPR000742">
    <property type="entry name" value="EGF"/>
</dbReference>
<dbReference type="CDD" id="cd00055">
    <property type="entry name" value="EGF_Lam"/>
    <property type="match status" value="13"/>
</dbReference>
<feature type="disulfide bond" evidence="13">
    <location>
        <begin position="780"/>
        <end position="792"/>
    </location>
</feature>
<dbReference type="GO" id="GO:0070831">
    <property type="term" value="P:basement membrane assembly"/>
    <property type="evidence" value="ECO:0007669"/>
    <property type="project" value="TreeGrafter"/>
</dbReference>
<feature type="disulfide bond" evidence="13">
    <location>
        <begin position="219"/>
        <end position="236"/>
    </location>
</feature>
<dbReference type="Pfam" id="PF21199">
    <property type="entry name" value="LAMININ_IV_B"/>
    <property type="match status" value="1"/>
</dbReference>
<dbReference type="InterPro" id="IPR056863">
    <property type="entry name" value="LMN_ATRN_NET-like_EGF"/>
</dbReference>
<comment type="caution">
    <text evidence="17">The sequence shown here is derived from an EMBL/GenBank/DDBJ whole genome shotgun (WGS) entry which is preliminary data.</text>
</comment>
<evidence type="ECO:0000313" key="18">
    <source>
        <dbReference type="Proteomes" id="UP000827092"/>
    </source>
</evidence>
<dbReference type="PRINTS" id="PR00011">
    <property type="entry name" value="EGFLAMININ"/>
</dbReference>
<protein>
    <recommendedName>
        <fullName evidence="19">Laminin subunit beta-1</fullName>
    </recommendedName>
</protein>
<feature type="coiled-coil region" evidence="14">
    <location>
        <begin position="1258"/>
        <end position="1432"/>
    </location>
</feature>
<feature type="disulfide bond" evidence="13">
    <location>
        <begin position="830"/>
        <end position="847"/>
    </location>
</feature>
<evidence type="ECO:0000256" key="2">
    <source>
        <dbReference type="ARBA" id="ARBA00022525"/>
    </source>
</evidence>
<dbReference type="FunFam" id="2.10.25.10:FF:000011">
    <property type="entry name" value="Cadherin EGF LAG seven-pass G-type receptor"/>
    <property type="match status" value="2"/>
</dbReference>
<dbReference type="FunFam" id="2.170.300.10:FF:000004">
    <property type="entry name" value="Laminin subunit beta 1"/>
    <property type="match status" value="1"/>
</dbReference>
<keyword evidence="9 14" id="KW-0175">Coiled coil</keyword>
<keyword evidence="2" id="KW-0964">Secreted</keyword>
<reference evidence="17 18" key="1">
    <citation type="journal article" date="2022" name="Nat. Ecol. Evol.">
        <title>A masculinizing supergene underlies an exaggerated male reproductive morph in a spider.</title>
        <authorList>
            <person name="Hendrickx F."/>
            <person name="De Corte Z."/>
            <person name="Sonet G."/>
            <person name="Van Belleghem S.M."/>
            <person name="Kostlbacher S."/>
            <person name="Vangestel C."/>
        </authorList>
    </citation>
    <scope>NUCLEOTIDE SEQUENCE [LARGE SCALE GENOMIC DNA]</scope>
    <source>
        <strain evidence="17">W744_W776</strain>
    </source>
</reference>
<evidence type="ECO:0000259" key="15">
    <source>
        <dbReference type="PROSITE" id="PS50027"/>
    </source>
</evidence>
<dbReference type="PROSITE" id="PS51116">
    <property type="entry name" value="LAMININ_IVB"/>
    <property type="match status" value="1"/>
</dbReference>
<feature type="disulfide bond" evidence="13">
    <location>
        <begin position="476"/>
        <end position="493"/>
    </location>
</feature>
<proteinExistence type="predicted"/>
<keyword evidence="12 13" id="KW-0424">Laminin EGF-like domain</keyword>
<evidence type="ECO:0000313" key="17">
    <source>
        <dbReference type="EMBL" id="KAG8179030.1"/>
    </source>
</evidence>
<dbReference type="Gene3D" id="2.170.300.10">
    <property type="entry name" value="Tie2 ligand-binding domain superfamily"/>
    <property type="match status" value="1"/>
</dbReference>
<feature type="domain" description="Laminin EGF-like" evidence="15">
    <location>
        <begin position="474"/>
        <end position="521"/>
    </location>
</feature>
<dbReference type="FunFam" id="2.10.25.10:FF:000138">
    <property type="entry name" value="Laminin subunit beta 1"/>
    <property type="match status" value="1"/>
</dbReference>
<evidence type="ECO:0000256" key="13">
    <source>
        <dbReference type="PROSITE-ProRule" id="PRU00460"/>
    </source>
</evidence>
<evidence type="ECO:0000256" key="4">
    <source>
        <dbReference type="ARBA" id="ARBA00022553"/>
    </source>
</evidence>
<feature type="domain" description="Laminin EGF-like" evidence="15">
    <location>
        <begin position="522"/>
        <end position="567"/>
    </location>
</feature>
<dbReference type="GO" id="GO:0016477">
    <property type="term" value="P:cell migration"/>
    <property type="evidence" value="ECO:0007669"/>
    <property type="project" value="TreeGrafter"/>
</dbReference>
<dbReference type="GO" id="GO:0043256">
    <property type="term" value="C:laminin complex"/>
    <property type="evidence" value="ECO:0007669"/>
    <property type="project" value="TreeGrafter"/>
</dbReference>
<evidence type="ECO:0000256" key="11">
    <source>
        <dbReference type="ARBA" id="ARBA00023180"/>
    </source>
</evidence>
<feature type="domain" description="Laminin EGF-like" evidence="15">
    <location>
        <begin position="828"/>
        <end position="874"/>
    </location>
</feature>
<dbReference type="FunFam" id="2.10.25.10:FF:000130">
    <property type="entry name" value="Laminin subunit beta 1"/>
    <property type="match status" value="1"/>
</dbReference>
<feature type="disulfide bond" evidence="13">
    <location>
        <begin position="217"/>
        <end position="229"/>
    </location>
</feature>
<feature type="disulfide bond" evidence="13">
    <location>
        <begin position="522"/>
        <end position="534"/>
    </location>
</feature>
<dbReference type="PROSITE" id="PS50027">
    <property type="entry name" value="EGF_LAM_2"/>
    <property type="match status" value="9"/>
</dbReference>
<feature type="domain" description="Laminin EGF-like" evidence="15">
    <location>
        <begin position="106"/>
        <end position="165"/>
    </location>
</feature>
<dbReference type="InterPro" id="IPR013015">
    <property type="entry name" value="Laminin_IV_B"/>
</dbReference>
<feature type="disulfide bond" evidence="13">
    <location>
        <begin position="849"/>
        <end position="858"/>
    </location>
</feature>
<feature type="domain" description="Laminin IV type B" evidence="16">
    <location>
        <begin position="256"/>
        <end position="468"/>
    </location>
</feature>
<keyword evidence="4" id="KW-0597">Phosphoprotein</keyword>
<organism evidence="17 18">
    <name type="scientific">Oedothorax gibbosus</name>
    <dbReference type="NCBI Taxonomy" id="931172"/>
    <lineage>
        <taxon>Eukaryota</taxon>
        <taxon>Metazoa</taxon>
        <taxon>Ecdysozoa</taxon>
        <taxon>Arthropoda</taxon>
        <taxon>Chelicerata</taxon>
        <taxon>Arachnida</taxon>
        <taxon>Araneae</taxon>
        <taxon>Araneomorphae</taxon>
        <taxon>Entelegynae</taxon>
        <taxon>Araneoidea</taxon>
        <taxon>Linyphiidae</taxon>
        <taxon>Erigoninae</taxon>
        <taxon>Oedothorax</taxon>
    </lineage>
</organism>
<dbReference type="FunFam" id="2.10.25.10:FF:000280">
    <property type="entry name" value="Laminin subunit beta 4"/>
    <property type="match status" value="1"/>
</dbReference>
<dbReference type="GO" id="GO:0009888">
    <property type="term" value="P:tissue development"/>
    <property type="evidence" value="ECO:0007669"/>
    <property type="project" value="TreeGrafter"/>
</dbReference>
<dbReference type="FunFam" id="2.10.25.10:FF:000135">
    <property type="entry name" value="Laminin subunit beta 4"/>
    <property type="match status" value="1"/>
</dbReference>
<evidence type="ECO:0000256" key="7">
    <source>
        <dbReference type="ARBA" id="ARBA00022869"/>
    </source>
</evidence>
<keyword evidence="3" id="KW-0272">Extracellular matrix</keyword>
<evidence type="ECO:0000256" key="12">
    <source>
        <dbReference type="ARBA" id="ARBA00023292"/>
    </source>
</evidence>
<gene>
    <name evidence="17" type="ORF">JTE90_011977</name>
</gene>
<keyword evidence="10 13" id="KW-1015">Disulfide bond</keyword>
<feature type="coiled-coil region" evidence="14">
    <location>
        <begin position="940"/>
        <end position="1009"/>
    </location>
</feature>
<name>A0AAV6U5X0_9ARAC</name>
<dbReference type="PANTHER" id="PTHR10574:SF375">
    <property type="entry name" value="LAMININ SUBUNIT BETA-1"/>
    <property type="match status" value="1"/>
</dbReference>
<dbReference type="SUPFAM" id="SSF57196">
    <property type="entry name" value="EGF/Laminin"/>
    <property type="match status" value="11"/>
</dbReference>
<dbReference type="FunFam" id="2.10.25.10:FF:000084">
    <property type="entry name" value="Laminin subunit alpha 3"/>
    <property type="match status" value="1"/>
</dbReference>
<feature type="disulfide bond" evidence="13">
    <location>
        <begin position="752"/>
        <end position="761"/>
    </location>
</feature>
<evidence type="ECO:0000256" key="14">
    <source>
        <dbReference type="SAM" id="Coils"/>
    </source>
</evidence>
<feature type="domain" description="Laminin EGF-like" evidence="15">
    <location>
        <begin position="166"/>
        <end position="216"/>
    </location>
</feature>
<keyword evidence="11" id="KW-0325">Glycoprotein</keyword>
<feature type="disulfide bond" evidence="13">
    <location>
        <begin position="782"/>
        <end position="799"/>
    </location>
</feature>
<feature type="disulfide bond" evidence="13">
    <location>
        <begin position="587"/>
        <end position="596"/>
    </location>
</feature>
<keyword evidence="6" id="KW-0677">Repeat</keyword>